<accession>A0A9P4R7X8</accession>
<name>A0A9P4R7X8_9PLEO</name>
<dbReference type="Proteomes" id="UP000799444">
    <property type="component" value="Unassembled WGS sequence"/>
</dbReference>
<feature type="compositionally biased region" description="Low complexity" evidence="1">
    <location>
        <begin position="7"/>
        <end position="25"/>
    </location>
</feature>
<sequence>MPLFGSRTTTEPTTTTTRTTHTPTTSNSPPARHRSIFNRRRSSSSSIEGASPKRSSVLHRHGEDASIMSARKRVLDAETAEREADRALLTARAAVRDAREHVKRLEKEAAEEARLAKIKQSQAKAIGKRGKALGRHDHI</sequence>
<comment type="caution">
    <text evidence="2">The sequence shown here is derived from an EMBL/GenBank/DDBJ whole genome shotgun (WGS) entry which is preliminary data.</text>
</comment>
<feature type="region of interest" description="Disordered" evidence="1">
    <location>
        <begin position="1"/>
        <end position="64"/>
    </location>
</feature>
<gene>
    <name evidence="2" type="ORF">EJ04DRAFT_507620</name>
</gene>
<evidence type="ECO:0000313" key="3">
    <source>
        <dbReference type="Proteomes" id="UP000799444"/>
    </source>
</evidence>
<dbReference type="AlphaFoldDB" id="A0A9P4R7X8"/>
<evidence type="ECO:0000256" key="1">
    <source>
        <dbReference type="SAM" id="MobiDB-lite"/>
    </source>
</evidence>
<proteinExistence type="predicted"/>
<reference evidence="2" key="1">
    <citation type="journal article" date="2020" name="Stud. Mycol.">
        <title>101 Dothideomycetes genomes: a test case for predicting lifestyles and emergence of pathogens.</title>
        <authorList>
            <person name="Haridas S."/>
            <person name="Albert R."/>
            <person name="Binder M."/>
            <person name="Bloem J."/>
            <person name="Labutti K."/>
            <person name="Salamov A."/>
            <person name="Andreopoulos B."/>
            <person name="Baker S."/>
            <person name="Barry K."/>
            <person name="Bills G."/>
            <person name="Bluhm B."/>
            <person name="Cannon C."/>
            <person name="Castanera R."/>
            <person name="Culley D."/>
            <person name="Daum C."/>
            <person name="Ezra D."/>
            <person name="Gonzalez J."/>
            <person name="Henrissat B."/>
            <person name="Kuo A."/>
            <person name="Liang C."/>
            <person name="Lipzen A."/>
            <person name="Lutzoni F."/>
            <person name="Magnuson J."/>
            <person name="Mondo S."/>
            <person name="Nolan M."/>
            <person name="Ohm R."/>
            <person name="Pangilinan J."/>
            <person name="Park H.-J."/>
            <person name="Ramirez L."/>
            <person name="Alfaro M."/>
            <person name="Sun H."/>
            <person name="Tritt A."/>
            <person name="Yoshinaga Y."/>
            <person name="Zwiers L.-H."/>
            <person name="Turgeon B."/>
            <person name="Goodwin S."/>
            <person name="Spatafora J."/>
            <person name="Crous P."/>
            <person name="Grigoriev I."/>
        </authorList>
    </citation>
    <scope>NUCLEOTIDE SEQUENCE</scope>
    <source>
        <strain evidence="2">CBS 125425</strain>
    </source>
</reference>
<feature type="compositionally biased region" description="Basic residues" evidence="1">
    <location>
        <begin position="31"/>
        <end position="42"/>
    </location>
</feature>
<evidence type="ECO:0000313" key="2">
    <source>
        <dbReference type="EMBL" id="KAF2740574.1"/>
    </source>
</evidence>
<keyword evidence="3" id="KW-1185">Reference proteome</keyword>
<feature type="region of interest" description="Disordered" evidence="1">
    <location>
        <begin position="118"/>
        <end position="139"/>
    </location>
</feature>
<protein>
    <submittedName>
        <fullName evidence="2">Uncharacterized protein</fullName>
    </submittedName>
</protein>
<dbReference type="EMBL" id="ML996099">
    <property type="protein sequence ID" value="KAF2740574.1"/>
    <property type="molecule type" value="Genomic_DNA"/>
</dbReference>
<organism evidence="2 3">
    <name type="scientific">Polyplosphaeria fusca</name>
    <dbReference type="NCBI Taxonomy" id="682080"/>
    <lineage>
        <taxon>Eukaryota</taxon>
        <taxon>Fungi</taxon>
        <taxon>Dikarya</taxon>
        <taxon>Ascomycota</taxon>
        <taxon>Pezizomycotina</taxon>
        <taxon>Dothideomycetes</taxon>
        <taxon>Pleosporomycetidae</taxon>
        <taxon>Pleosporales</taxon>
        <taxon>Tetraplosphaeriaceae</taxon>
        <taxon>Polyplosphaeria</taxon>
    </lineage>
</organism>